<dbReference type="GeneID" id="96292070"/>
<accession>A0ABQ3A9N8</accession>
<dbReference type="Proteomes" id="UP000600946">
    <property type="component" value="Unassembled WGS sequence"/>
</dbReference>
<feature type="signal peptide" evidence="2">
    <location>
        <begin position="1"/>
        <end position="19"/>
    </location>
</feature>
<keyword evidence="3" id="KW-0449">Lipoprotein</keyword>
<sequence length="236" mass="24698">MRTAMIALRAVLVCSAAGAALTGCSGGSTAPAERSAGQLLDDANRTMSALGSVTVDADTVSAGGSRLTTHMTTDLKSKCTNRAEWAAAGTLEQIRIGDTDYVRPDAAYLKTYLEKTGRDAEGSGVQRRWIKSPSSRAQPGDGLASCPYSFTSFGEADKGHAVSVGGRKAIEVEVHDRSERNGSFTFSIATEGKPYLLKVSYRGTDYETSTSFSGFDEPLAIRPPAAADVLDGAGLS</sequence>
<evidence type="ECO:0000313" key="4">
    <source>
        <dbReference type="Proteomes" id="UP000600946"/>
    </source>
</evidence>
<reference evidence="4" key="1">
    <citation type="journal article" date="2019" name="Int. J. Syst. Evol. Microbiol.">
        <title>The Global Catalogue of Microorganisms (GCM) 10K type strain sequencing project: providing services to taxonomists for standard genome sequencing and annotation.</title>
        <authorList>
            <consortium name="The Broad Institute Genomics Platform"/>
            <consortium name="The Broad Institute Genome Sequencing Center for Infectious Disease"/>
            <person name="Wu L."/>
            <person name="Ma J."/>
        </authorList>
    </citation>
    <scope>NUCLEOTIDE SEQUENCE [LARGE SCALE GENOMIC DNA]</scope>
    <source>
        <strain evidence="4">JCM 4594</strain>
    </source>
</reference>
<feature type="region of interest" description="Disordered" evidence="1">
    <location>
        <begin position="122"/>
        <end position="141"/>
    </location>
</feature>
<keyword evidence="2" id="KW-0732">Signal</keyword>
<evidence type="ECO:0000256" key="1">
    <source>
        <dbReference type="SAM" id="MobiDB-lite"/>
    </source>
</evidence>
<proteinExistence type="predicted"/>
<dbReference type="RefSeq" id="WP_190027918.1">
    <property type="nucleotide sequence ID" value="NZ_BMUU01000006.1"/>
</dbReference>
<comment type="caution">
    <text evidence="3">The sequence shown here is derived from an EMBL/GenBank/DDBJ whole genome shotgun (WGS) entry which is preliminary data.</text>
</comment>
<protein>
    <submittedName>
        <fullName evidence="3">Lipoprotein</fullName>
    </submittedName>
</protein>
<gene>
    <name evidence="3" type="ORF">GCM10010326_41360</name>
</gene>
<dbReference type="EMBL" id="BMUU01000006">
    <property type="protein sequence ID" value="GGY42864.1"/>
    <property type="molecule type" value="Genomic_DNA"/>
</dbReference>
<name>A0ABQ3A9N8_9ACTN</name>
<dbReference type="PROSITE" id="PS51257">
    <property type="entry name" value="PROKAR_LIPOPROTEIN"/>
    <property type="match status" value="1"/>
</dbReference>
<evidence type="ECO:0000313" key="3">
    <source>
        <dbReference type="EMBL" id="GGY42864.1"/>
    </source>
</evidence>
<organism evidence="3 4">
    <name type="scientific">Streptomyces xanthochromogenes</name>
    <dbReference type="NCBI Taxonomy" id="67384"/>
    <lineage>
        <taxon>Bacteria</taxon>
        <taxon>Bacillati</taxon>
        <taxon>Actinomycetota</taxon>
        <taxon>Actinomycetes</taxon>
        <taxon>Kitasatosporales</taxon>
        <taxon>Streptomycetaceae</taxon>
        <taxon>Streptomyces</taxon>
    </lineage>
</organism>
<feature type="chain" id="PRO_5046102019" evidence="2">
    <location>
        <begin position="20"/>
        <end position="236"/>
    </location>
</feature>
<evidence type="ECO:0000256" key="2">
    <source>
        <dbReference type="SAM" id="SignalP"/>
    </source>
</evidence>
<keyword evidence="4" id="KW-1185">Reference proteome</keyword>